<gene>
    <name evidence="4" type="ORF">EXIGLDRAFT_831991</name>
</gene>
<dbReference type="OrthoDB" id="5959761at2759"/>
<evidence type="ECO:0000256" key="1">
    <source>
        <dbReference type="SAM" id="MobiDB-lite"/>
    </source>
</evidence>
<name>A0A165M521_EXIGL</name>
<feature type="signal peptide" evidence="2">
    <location>
        <begin position="1"/>
        <end position="27"/>
    </location>
</feature>
<accession>A0A165M521</accession>
<dbReference type="Proteomes" id="UP000077266">
    <property type="component" value="Unassembled WGS sequence"/>
</dbReference>
<dbReference type="AlphaFoldDB" id="A0A165M521"/>
<dbReference type="GO" id="GO:0009277">
    <property type="term" value="C:fungal-type cell wall"/>
    <property type="evidence" value="ECO:0007669"/>
    <property type="project" value="TreeGrafter"/>
</dbReference>
<dbReference type="InterPro" id="IPR053183">
    <property type="entry name" value="ASL1"/>
</dbReference>
<evidence type="ECO:0000259" key="3">
    <source>
        <dbReference type="Pfam" id="PF11790"/>
    </source>
</evidence>
<evidence type="ECO:0000313" key="4">
    <source>
        <dbReference type="EMBL" id="KZV98775.1"/>
    </source>
</evidence>
<dbReference type="PANTHER" id="PTHR34154:SF3">
    <property type="entry name" value="ALKALI-SENSITIVE LINKAGE PROTEIN 1"/>
    <property type="match status" value="1"/>
</dbReference>
<dbReference type="InParanoid" id="A0A165M521"/>
<reference evidence="4 5" key="1">
    <citation type="journal article" date="2016" name="Mol. Biol. Evol.">
        <title>Comparative Genomics of Early-Diverging Mushroom-Forming Fungi Provides Insights into the Origins of Lignocellulose Decay Capabilities.</title>
        <authorList>
            <person name="Nagy L.G."/>
            <person name="Riley R."/>
            <person name="Tritt A."/>
            <person name="Adam C."/>
            <person name="Daum C."/>
            <person name="Floudas D."/>
            <person name="Sun H."/>
            <person name="Yadav J.S."/>
            <person name="Pangilinan J."/>
            <person name="Larsson K.H."/>
            <person name="Matsuura K."/>
            <person name="Barry K."/>
            <person name="Labutti K."/>
            <person name="Kuo R."/>
            <person name="Ohm R.A."/>
            <person name="Bhattacharya S.S."/>
            <person name="Shirouzu T."/>
            <person name="Yoshinaga Y."/>
            <person name="Martin F.M."/>
            <person name="Grigoriev I.V."/>
            <person name="Hibbett D.S."/>
        </authorList>
    </citation>
    <scope>NUCLEOTIDE SEQUENCE [LARGE SCALE GENOMIC DNA]</scope>
    <source>
        <strain evidence="4 5">HHB12029</strain>
    </source>
</reference>
<dbReference type="SUPFAM" id="SSF51445">
    <property type="entry name" value="(Trans)glycosidases"/>
    <property type="match status" value="1"/>
</dbReference>
<dbReference type="PANTHER" id="PTHR34154">
    <property type="entry name" value="ALKALI-SENSITIVE LINKAGE PROTEIN 1"/>
    <property type="match status" value="1"/>
</dbReference>
<keyword evidence="5" id="KW-1185">Reference proteome</keyword>
<dbReference type="Pfam" id="PF11790">
    <property type="entry name" value="Glyco_hydro_cc"/>
    <property type="match status" value="1"/>
</dbReference>
<dbReference type="Gene3D" id="3.20.20.80">
    <property type="entry name" value="Glycosidases"/>
    <property type="match status" value="1"/>
</dbReference>
<feature type="domain" description="Asl1-like glycosyl hydrolase catalytic" evidence="3">
    <location>
        <begin position="35"/>
        <end position="270"/>
    </location>
</feature>
<dbReference type="EMBL" id="KV425915">
    <property type="protein sequence ID" value="KZV98775.1"/>
    <property type="molecule type" value="Genomic_DNA"/>
</dbReference>
<protein>
    <recommendedName>
        <fullName evidence="3">Asl1-like glycosyl hydrolase catalytic domain-containing protein</fullName>
    </recommendedName>
</protein>
<keyword evidence="2" id="KW-0732">Signal</keyword>
<sequence>MTTRPATTFSPLPYTLVLLALYGLAEAVDVSNKVGLAWGGSPDQVSQFLQTGRVSWYYHWSETPDIDQNIDFAPMLWGERDVEGWQETIGDTLDTTNVSTLLGMNEPNLPAQSNLTAQEAADLWKQHIQPYKARGLRLASPVPTNAPSGPIWLQDFLNACGSECTVDVIALHYYGTNASALIDYVNHVHDMFQRPIWLTEFACQSFVDENDVASAEEISLFMNTTVSFLESTDWVERYSWFGAMTKLHGMNPLNALMNEDGHINTLGLQYIGAGSFVVPSTDDDAGNNTTGTALGQNGGATPTFVPDPNATGVSGDSWPSIGGGATSLAVPSWLWILIAAFGFAL</sequence>
<feature type="region of interest" description="Disordered" evidence="1">
    <location>
        <begin position="285"/>
        <end position="317"/>
    </location>
</feature>
<dbReference type="GO" id="GO:0071966">
    <property type="term" value="P:fungal-type cell wall polysaccharide metabolic process"/>
    <property type="evidence" value="ECO:0007669"/>
    <property type="project" value="TreeGrafter"/>
</dbReference>
<evidence type="ECO:0000313" key="5">
    <source>
        <dbReference type="Proteomes" id="UP000077266"/>
    </source>
</evidence>
<dbReference type="STRING" id="1314781.A0A165M521"/>
<organism evidence="4 5">
    <name type="scientific">Exidia glandulosa HHB12029</name>
    <dbReference type="NCBI Taxonomy" id="1314781"/>
    <lineage>
        <taxon>Eukaryota</taxon>
        <taxon>Fungi</taxon>
        <taxon>Dikarya</taxon>
        <taxon>Basidiomycota</taxon>
        <taxon>Agaricomycotina</taxon>
        <taxon>Agaricomycetes</taxon>
        <taxon>Auriculariales</taxon>
        <taxon>Exidiaceae</taxon>
        <taxon>Exidia</taxon>
    </lineage>
</organism>
<dbReference type="InterPro" id="IPR024655">
    <property type="entry name" value="Asl1_glyco_hydro_catalytic"/>
</dbReference>
<dbReference type="InterPro" id="IPR017853">
    <property type="entry name" value="GH"/>
</dbReference>
<proteinExistence type="predicted"/>
<evidence type="ECO:0000256" key="2">
    <source>
        <dbReference type="SAM" id="SignalP"/>
    </source>
</evidence>
<feature type="chain" id="PRO_5007862293" description="Asl1-like glycosyl hydrolase catalytic domain-containing protein" evidence="2">
    <location>
        <begin position="28"/>
        <end position="345"/>
    </location>
</feature>